<evidence type="ECO:0000313" key="3">
    <source>
        <dbReference type="EMBL" id="SES22858.1"/>
    </source>
</evidence>
<dbReference type="InterPro" id="IPR012042">
    <property type="entry name" value="NeuTTM/CthTTM-like"/>
</dbReference>
<sequence>MAKEIERKFLVDHQRWSAMVKPAGQNFRQGYLLTDPEKTIRVRTTSTKGYLTIKGKNVGATRTEFEYEIPHEEATALLNDFSSTELSKIRYEIEHSNKLWEVDVFLGHNEGLVVAEIELISEEESFEIPEWIDKEVTHDQRYYNSNLTLAPFNTWNWESE</sequence>
<dbReference type="PROSITE" id="PS51707">
    <property type="entry name" value="CYTH"/>
    <property type="match status" value="1"/>
</dbReference>
<gene>
    <name evidence="3" type="ORF">SAMN04488023_14521</name>
</gene>
<feature type="active site" description="Proton acceptor" evidence="1">
    <location>
        <position position="31"/>
    </location>
</feature>
<dbReference type="PANTHER" id="PTHR40114">
    <property type="entry name" value="SLR0698 PROTEIN"/>
    <property type="match status" value="1"/>
</dbReference>
<protein>
    <submittedName>
        <fullName evidence="3">CYTH domain-containing protein</fullName>
    </submittedName>
</protein>
<organism evidence="3 4">
    <name type="scientific">Pedobacter rhizosphaerae</name>
    <dbReference type="NCBI Taxonomy" id="390241"/>
    <lineage>
        <taxon>Bacteria</taxon>
        <taxon>Pseudomonadati</taxon>
        <taxon>Bacteroidota</taxon>
        <taxon>Sphingobacteriia</taxon>
        <taxon>Sphingobacteriales</taxon>
        <taxon>Sphingobacteriaceae</taxon>
        <taxon>Pedobacter</taxon>
    </lineage>
</organism>
<name>A0A1H9VMU8_9SPHI</name>
<dbReference type="EMBL" id="FOGG01000045">
    <property type="protein sequence ID" value="SES22858.1"/>
    <property type="molecule type" value="Genomic_DNA"/>
</dbReference>
<dbReference type="RefSeq" id="WP_090888965.1">
    <property type="nucleotide sequence ID" value="NZ_FOGG01000045.1"/>
</dbReference>
<feature type="domain" description="CYTH" evidence="2">
    <location>
        <begin position="2"/>
        <end position="149"/>
    </location>
</feature>
<dbReference type="OrthoDB" id="9805588at2"/>
<dbReference type="Pfam" id="PF01928">
    <property type="entry name" value="CYTH"/>
    <property type="match status" value="1"/>
</dbReference>
<evidence type="ECO:0000259" key="2">
    <source>
        <dbReference type="PROSITE" id="PS51707"/>
    </source>
</evidence>
<dbReference type="SUPFAM" id="SSF55154">
    <property type="entry name" value="CYTH-like phosphatases"/>
    <property type="match status" value="1"/>
</dbReference>
<reference evidence="4" key="1">
    <citation type="submission" date="2016-10" db="EMBL/GenBank/DDBJ databases">
        <authorList>
            <person name="Varghese N."/>
            <person name="Submissions S."/>
        </authorList>
    </citation>
    <scope>NUCLEOTIDE SEQUENCE [LARGE SCALE GENOMIC DNA]</scope>
    <source>
        <strain evidence="4">DSM 18610</strain>
    </source>
</reference>
<dbReference type="InterPro" id="IPR023577">
    <property type="entry name" value="CYTH_domain"/>
</dbReference>
<dbReference type="AlphaFoldDB" id="A0A1H9VMU8"/>
<dbReference type="PIRSF" id="PIRSF016487">
    <property type="entry name" value="CYTH_UCP016487"/>
    <property type="match status" value="1"/>
</dbReference>
<dbReference type="PANTHER" id="PTHR40114:SF1">
    <property type="entry name" value="SLR0698 PROTEIN"/>
    <property type="match status" value="1"/>
</dbReference>
<dbReference type="STRING" id="390241.SAMN04488023_14521"/>
<accession>A0A1H9VMU8</accession>
<evidence type="ECO:0000256" key="1">
    <source>
        <dbReference type="PIRSR" id="PIRSR016487-1"/>
    </source>
</evidence>
<dbReference type="InterPro" id="IPR033469">
    <property type="entry name" value="CYTH-like_dom_sf"/>
</dbReference>
<proteinExistence type="predicted"/>
<dbReference type="CDD" id="cd07891">
    <property type="entry name" value="CYTH-like_CthTTM-like_1"/>
    <property type="match status" value="1"/>
</dbReference>
<keyword evidence="4" id="KW-1185">Reference proteome</keyword>
<dbReference type="Gene3D" id="2.40.320.10">
    <property type="entry name" value="Hypothetical Protein Pfu-838710-001"/>
    <property type="match status" value="1"/>
</dbReference>
<dbReference type="SMART" id="SM01118">
    <property type="entry name" value="CYTH"/>
    <property type="match status" value="1"/>
</dbReference>
<dbReference type="Proteomes" id="UP000199572">
    <property type="component" value="Unassembled WGS sequence"/>
</dbReference>
<evidence type="ECO:0000313" key="4">
    <source>
        <dbReference type="Proteomes" id="UP000199572"/>
    </source>
</evidence>